<dbReference type="PANTHER" id="PTHR23225:SF2">
    <property type="entry name" value="AT09679P-RELATED"/>
    <property type="match status" value="1"/>
</dbReference>
<dbReference type="OrthoDB" id="5388486at2759"/>
<dbReference type="InterPro" id="IPR039970">
    <property type="entry name" value="TF_Grauzone"/>
</dbReference>
<gene>
    <name evidence="2" type="ORF">K491DRAFT_697150</name>
</gene>
<protein>
    <recommendedName>
        <fullName evidence="4">C2H2-type domain-containing protein</fullName>
    </recommendedName>
</protein>
<evidence type="ECO:0000313" key="3">
    <source>
        <dbReference type="Proteomes" id="UP000799324"/>
    </source>
</evidence>
<evidence type="ECO:0000256" key="1">
    <source>
        <dbReference type="SAM" id="MobiDB-lite"/>
    </source>
</evidence>
<feature type="region of interest" description="Disordered" evidence="1">
    <location>
        <begin position="581"/>
        <end position="605"/>
    </location>
</feature>
<reference evidence="2" key="1">
    <citation type="journal article" date="2020" name="Stud. Mycol.">
        <title>101 Dothideomycetes genomes: a test case for predicting lifestyles and emergence of pathogens.</title>
        <authorList>
            <person name="Haridas S."/>
            <person name="Albert R."/>
            <person name="Binder M."/>
            <person name="Bloem J."/>
            <person name="Labutti K."/>
            <person name="Salamov A."/>
            <person name="Andreopoulos B."/>
            <person name="Baker S."/>
            <person name="Barry K."/>
            <person name="Bills G."/>
            <person name="Bluhm B."/>
            <person name="Cannon C."/>
            <person name="Castanera R."/>
            <person name="Culley D."/>
            <person name="Daum C."/>
            <person name="Ezra D."/>
            <person name="Gonzalez J."/>
            <person name="Henrissat B."/>
            <person name="Kuo A."/>
            <person name="Liang C."/>
            <person name="Lipzen A."/>
            <person name="Lutzoni F."/>
            <person name="Magnuson J."/>
            <person name="Mondo S."/>
            <person name="Nolan M."/>
            <person name="Ohm R."/>
            <person name="Pangilinan J."/>
            <person name="Park H.-J."/>
            <person name="Ramirez L."/>
            <person name="Alfaro M."/>
            <person name="Sun H."/>
            <person name="Tritt A."/>
            <person name="Yoshinaga Y."/>
            <person name="Zwiers L.-H."/>
            <person name="Turgeon B."/>
            <person name="Goodwin S."/>
            <person name="Spatafora J."/>
            <person name="Crous P."/>
            <person name="Grigoriev I."/>
        </authorList>
    </citation>
    <scope>NUCLEOTIDE SEQUENCE</scope>
    <source>
        <strain evidence="2">CBS 122681</strain>
    </source>
</reference>
<feature type="compositionally biased region" description="Low complexity" evidence="1">
    <location>
        <begin position="350"/>
        <end position="362"/>
    </location>
</feature>
<dbReference type="EMBL" id="MU004450">
    <property type="protein sequence ID" value="KAF2650582.1"/>
    <property type="molecule type" value="Genomic_DNA"/>
</dbReference>
<organism evidence="2 3">
    <name type="scientific">Lophiostoma macrostomum CBS 122681</name>
    <dbReference type="NCBI Taxonomy" id="1314788"/>
    <lineage>
        <taxon>Eukaryota</taxon>
        <taxon>Fungi</taxon>
        <taxon>Dikarya</taxon>
        <taxon>Ascomycota</taxon>
        <taxon>Pezizomycotina</taxon>
        <taxon>Dothideomycetes</taxon>
        <taxon>Pleosporomycetidae</taxon>
        <taxon>Pleosporales</taxon>
        <taxon>Lophiostomataceae</taxon>
        <taxon>Lophiostoma</taxon>
    </lineage>
</organism>
<feature type="compositionally biased region" description="Basic and acidic residues" evidence="1">
    <location>
        <begin position="581"/>
        <end position="592"/>
    </location>
</feature>
<feature type="region of interest" description="Disordered" evidence="1">
    <location>
        <begin position="535"/>
        <end position="565"/>
    </location>
</feature>
<dbReference type="GO" id="GO:0003700">
    <property type="term" value="F:DNA-binding transcription factor activity"/>
    <property type="evidence" value="ECO:0007669"/>
    <property type="project" value="InterPro"/>
</dbReference>
<evidence type="ECO:0000313" key="2">
    <source>
        <dbReference type="EMBL" id="KAF2650582.1"/>
    </source>
</evidence>
<accession>A0A6A6SSQ9</accession>
<dbReference type="Gene3D" id="3.30.160.60">
    <property type="entry name" value="Classic Zinc Finger"/>
    <property type="match status" value="1"/>
</dbReference>
<feature type="region of interest" description="Disordered" evidence="1">
    <location>
        <begin position="105"/>
        <end position="126"/>
    </location>
</feature>
<feature type="compositionally biased region" description="Polar residues" evidence="1">
    <location>
        <begin position="107"/>
        <end position="116"/>
    </location>
</feature>
<name>A0A6A6SSQ9_9PLEO</name>
<proteinExistence type="predicted"/>
<sequence length="605" mass="68572">MAELLRPHSPRYEIVERSVAASKTGTPLSAPLGVSRPDDPLHGAPMQYFLDFFPPIAPYESKSDPRTEYTTLWSHPNLQKRRIVCNLYELTSQTFEKLLKCAKNMHSPKTSNTSNPGKDDVQHRTDISSSSTLVQLSQVQAMQQDFMRFHVWGKEFHVADGGLDRSLGRSEALRQDITSCLLHLYEALDLGLTYLSKEIIKPYVPNAVRTLETARASIKEDVYLDLVGGSFADIVDEVSIAIEGLGDLSFCLEAPAKDLSTVQQNPEITYPDSFFEPVDWSLPSMVTLAELEEVAPVELEEITPTIPEKVTPAKPYSAYARSVEESDSDYTPSRRTRSVKKSDSNYTPARTTSTRRTSLGSSAKTTQHQLKRAKRRRAPSSKALDNHLQPEQEIMHTRPFPCPLTIYGCQSSFSSKNEWKRHVSTQHIKLGFWRCDLCPTTIDTSDDRTVYHTLFNRKDLFTQHLRRMHAAPPTASKAKDEYPVNEDNLVDHLSRCYKTLRALPMKANCLFCEKPFSGLSSWDERMEHVGRHMEKEAKQNIESENDPKLEEAKGRTEPGSWRHDPELEKYYLEEGLIVRGKDGDWKVGDGRPLRTQNASAEPDVL</sequence>
<feature type="region of interest" description="Disordered" evidence="1">
    <location>
        <begin position="321"/>
        <end position="392"/>
    </location>
</feature>
<dbReference type="Proteomes" id="UP000799324">
    <property type="component" value="Unassembled WGS sequence"/>
</dbReference>
<dbReference type="AlphaFoldDB" id="A0A6A6SSQ9"/>
<evidence type="ECO:0008006" key="4">
    <source>
        <dbReference type="Google" id="ProtNLM"/>
    </source>
</evidence>
<keyword evidence="3" id="KW-1185">Reference proteome</keyword>
<feature type="compositionally biased region" description="Basic and acidic residues" evidence="1">
    <location>
        <begin position="117"/>
        <end position="126"/>
    </location>
</feature>
<feature type="compositionally biased region" description="Basic residues" evidence="1">
    <location>
        <begin position="369"/>
        <end position="379"/>
    </location>
</feature>
<dbReference type="PANTHER" id="PTHR23225">
    <property type="entry name" value="ZINC FINGER PROTEIN"/>
    <property type="match status" value="1"/>
</dbReference>